<reference evidence="1" key="1">
    <citation type="submission" date="2018-05" db="EMBL/GenBank/DDBJ databases">
        <authorList>
            <person name="Lanie J.A."/>
            <person name="Ng W.-L."/>
            <person name="Kazmierczak K.M."/>
            <person name="Andrzejewski T.M."/>
            <person name="Davidsen T.M."/>
            <person name="Wayne K.J."/>
            <person name="Tettelin H."/>
            <person name="Glass J.I."/>
            <person name="Rusch D."/>
            <person name="Podicherti R."/>
            <person name="Tsui H.-C.T."/>
            <person name="Winkler M.E."/>
        </authorList>
    </citation>
    <scope>NUCLEOTIDE SEQUENCE</scope>
</reference>
<gene>
    <name evidence="1" type="ORF">METZ01_LOCUS286316</name>
</gene>
<organism evidence="1">
    <name type="scientific">marine metagenome</name>
    <dbReference type="NCBI Taxonomy" id="408172"/>
    <lineage>
        <taxon>unclassified sequences</taxon>
        <taxon>metagenomes</taxon>
        <taxon>ecological metagenomes</taxon>
    </lineage>
</organism>
<feature type="non-terminal residue" evidence="1">
    <location>
        <position position="42"/>
    </location>
</feature>
<proteinExistence type="predicted"/>
<sequence length="42" mass="4934">MKYMIKIIKQIKLIFFSLYFLGSLQSEVVITEFFIESAQGTQ</sequence>
<protein>
    <submittedName>
        <fullName evidence="1">Uncharacterized protein</fullName>
    </submittedName>
</protein>
<name>A0A382LE92_9ZZZZ</name>
<dbReference type="EMBL" id="UINC01085680">
    <property type="protein sequence ID" value="SVC33462.1"/>
    <property type="molecule type" value="Genomic_DNA"/>
</dbReference>
<evidence type="ECO:0000313" key="1">
    <source>
        <dbReference type="EMBL" id="SVC33462.1"/>
    </source>
</evidence>
<accession>A0A382LE92</accession>
<dbReference type="AlphaFoldDB" id="A0A382LE92"/>